<evidence type="ECO:0000313" key="7">
    <source>
        <dbReference type="EMBL" id="MCC2221496.1"/>
    </source>
</evidence>
<comment type="caution">
    <text evidence="7">The sequence shown here is derived from an EMBL/GenBank/DDBJ whole genome shotgun (WGS) entry which is preliminary data.</text>
</comment>
<dbReference type="Gene3D" id="3.40.50.720">
    <property type="entry name" value="NAD(P)-binding Rossmann-like Domain"/>
    <property type="match status" value="1"/>
</dbReference>
<reference evidence="7 8" key="1">
    <citation type="submission" date="2021-10" db="EMBL/GenBank/DDBJ databases">
        <title>Anaerobic single-cell dispensing facilitates the cultivation of human gut bacteria.</title>
        <authorList>
            <person name="Afrizal A."/>
        </authorList>
    </citation>
    <scope>NUCLEOTIDE SEQUENCE [LARGE SCALE GENOMIC DNA]</scope>
    <source>
        <strain evidence="7 8">CLA-AA-H224</strain>
    </source>
</reference>
<keyword evidence="3 4" id="KW-0560">Oxidoreductase</keyword>
<dbReference type="InterPro" id="IPR036291">
    <property type="entry name" value="NAD(P)-bd_dom_sf"/>
</dbReference>
<dbReference type="EC" id="1.1.1.169" evidence="4"/>
<dbReference type="PANTHER" id="PTHR21708:SF26">
    <property type="entry name" value="2-DEHYDROPANTOATE 2-REDUCTASE"/>
    <property type="match status" value="1"/>
</dbReference>
<dbReference type="GO" id="GO:0008677">
    <property type="term" value="F:2-dehydropantoate 2-reductase activity"/>
    <property type="evidence" value="ECO:0007669"/>
    <property type="project" value="UniProtKB-EC"/>
</dbReference>
<evidence type="ECO:0000256" key="3">
    <source>
        <dbReference type="ARBA" id="ARBA00023002"/>
    </source>
</evidence>
<dbReference type="AlphaFoldDB" id="A0AAE3E552"/>
<accession>A0AAE3E552</accession>
<dbReference type="NCBIfam" id="TIGR00745">
    <property type="entry name" value="apbA_panE"/>
    <property type="match status" value="1"/>
</dbReference>
<dbReference type="GO" id="GO:0015940">
    <property type="term" value="P:pantothenate biosynthetic process"/>
    <property type="evidence" value="ECO:0007669"/>
    <property type="project" value="UniProtKB-KW"/>
</dbReference>
<dbReference type="PANTHER" id="PTHR21708">
    <property type="entry name" value="PROBABLE 2-DEHYDROPANTOATE 2-REDUCTASE"/>
    <property type="match status" value="1"/>
</dbReference>
<dbReference type="InterPro" id="IPR013752">
    <property type="entry name" value="KPA_reductase"/>
</dbReference>
<dbReference type="InterPro" id="IPR013328">
    <property type="entry name" value="6PGD_dom2"/>
</dbReference>
<feature type="domain" description="Ketopantoate reductase C-terminal" evidence="6">
    <location>
        <begin position="178"/>
        <end position="298"/>
    </location>
</feature>
<evidence type="ECO:0000259" key="6">
    <source>
        <dbReference type="Pfam" id="PF08546"/>
    </source>
</evidence>
<evidence type="ECO:0000256" key="4">
    <source>
        <dbReference type="RuleBase" id="RU362068"/>
    </source>
</evidence>
<dbReference type="Gene3D" id="1.10.1040.10">
    <property type="entry name" value="N-(1-d-carboxylethyl)-l-norvaline Dehydrogenase, domain 2"/>
    <property type="match status" value="1"/>
</dbReference>
<dbReference type="InterPro" id="IPR003710">
    <property type="entry name" value="ApbA"/>
</dbReference>
<feature type="domain" description="Ketopantoate reductase N-terminal" evidence="5">
    <location>
        <begin position="6"/>
        <end position="133"/>
    </location>
</feature>
<evidence type="ECO:0000313" key="8">
    <source>
        <dbReference type="Proteomes" id="UP001198200"/>
    </source>
</evidence>
<dbReference type="InterPro" id="IPR051402">
    <property type="entry name" value="KPR-Related"/>
</dbReference>
<keyword evidence="4" id="KW-0566">Pantothenate biosynthesis</keyword>
<dbReference type="RefSeq" id="WP_308731632.1">
    <property type="nucleotide sequence ID" value="NZ_JAJEQN010000015.1"/>
</dbReference>
<dbReference type="Pfam" id="PF02558">
    <property type="entry name" value="ApbA"/>
    <property type="match status" value="1"/>
</dbReference>
<evidence type="ECO:0000256" key="2">
    <source>
        <dbReference type="ARBA" id="ARBA00022857"/>
    </source>
</evidence>
<dbReference type="SUPFAM" id="SSF51735">
    <property type="entry name" value="NAD(P)-binding Rossmann-fold domains"/>
    <property type="match status" value="1"/>
</dbReference>
<comment type="pathway">
    <text evidence="4">Cofactor biosynthesis; (R)-pantothenate biosynthesis; (R)-pantoate from 3-methyl-2-oxobutanoate: step 2/2.</text>
</comment>
<name>A0AAE3E552_9FIRM</name>
<proteinExistence type="inferred from homology"/>
<evidence type="ECO:0000256" key="1">
    <source>
        <dbReference type="ARBA" id="ARBA00007870"/>
    </source>
</evidence>
<sequence length="318" mass="35120">MEIKKVAILGAGAVGSYVIEGISGCMEIRLGVIAEGERNARLKSAGCTINGVTYHPEVWTSQETDNIDLLIVSLKYGALPTALDTIKQATRQNTIVMSLMNGVDSEEIIGAKIGMSHILPALIKVASHKEPDGYHFDRKSTIGIIFGEYKSPFQSERVKAVCDLFEKSDISYRVTDYIREEIWSKFRLNVCNNLPQAILGAGVGCYRDSVHMKAISEGLRSEIEAIAAAKGIEFSKIESSAKGSPVMPSARYSTLQDLDAKRHTEIDMFSGVLMRMGKELGIPTPYNEYTYHMIKALEEKNDGLFDYKGKDETPTYSK</sequence>
<dbReference type="SUPFAM" id="SSF48179">
    <property type="entry name" value="6-phosphogluconate dehydrogenase C-terminal domain-like"/>
    <property type="match status" value="1"/>
</dbReference>
<dbReference type="Proteomes" id="UP001198200">
    <property type="component" value="Unassembled WGS sequence"/>
</dbReference>
<dbReference type="InterPro" id="IPR008927">
    <property type="entry name" value="6-PGluconate_DH-like_C_sf"/>
</dbReference>
<comment type="catalytic activity">
    <reaction evidence="4">
        <text>(R)-pantoate + NADP(+) = 2-dehydropantoate + NADPH + H(+)</text>
        <dbReference type="Rhea" id="RHEA:16233"/>
        <dbReference type="ChEBI" id="CHEBI:11561"/>
        <dbReference type="ChEBI" id="CHEBI:15378"/>
        <dbReference type="ChEBI" id="CHEBI:15980"/>
        <dbReference type="ChEBI" id="CHEBI:57783"/>
        <dbReference type="ChEBI" id="CHEBI:58349"/>
        <dbReference type="EC" id="1.1.1.169"/>
    </reaction>
</comment>
<comment type="similarity">
    <text evidence="1 4">Belongs to the ketopantoate reductase family.</text>
</comment>
<dbReference type="Pfam" id="PF08546">
    <property type="entry name" value="ApbA_C"/>
    <property type="match status" value="1"/>
</dbReference>
<keyword evidence="2 4" id="KW-0521">NADP</keyword>
<keyword evidence="8" id="KW-1185">Reference proteome</keyword>
<gene>
    <name evidence="7" type="ORF">LKD48_07585</name>
</gene>
<dbReference type="GO" id="GO:0005737">
    <property type="term" value="C:cytoplasm"/>
    <property type="evidence" value="ECO:0007669"/>
    <property type="project" value="TreeGrafter"/>
</dbReference>
<comment type="function">
    <text evidence="4">Catalyzes the NADPH-dependent reduction of ketopantoate into pantoic acid.</text>
</comment>
<protein>
    <recommendedName>
        <fullName evidence="4">2-dehydropantoate 2-reductase</fullName>
        <ecNumber evidence="4">1.1.1.169</ecNumber>
    </recommendedName>
    <alternativeName>
        <fullName evidence="4">Ketopantoate reductase</fullName>
    </alternativeName>
</protein>
<dbReference type="InterPro" id="IPR013332">
    <property type="entry name" value="KPR_N"/>
</dbReference>
<dbReference type="EMBL" id="JAJEQN010000015">
    <property type="protein sequence ID" value="MCC2221496.1"/>
    <property type="molecule type" value="Genomic_DNA"/>
</dbReference>
<organism evidence="7 8">
    <name type="scientific">Anthropogastromicrobium aceti</name>
    <dbReference type="NCBI Taxonomy" id="2981768"/>
    <lineage>
        <taxon>Bacteria</taxon>
        <taxon>Bacillati</taxon>
        <taxon>Bacillota</taxon>
        <taxon>Clostridia</taxon>
        <taxon>Lachnospirales</taxon>
        <taxon>Lachnospiraceae</taxon>
        <taxon>Anthropogastromicrobium</taxon>
    </lineage>
</organism>
<evidence type="ECO:0000259" key="5">
    <source>
        <dbReference type="Pfam" id="PF02558"/>
    </source>
</evidence>